<dbReference type="AlphaFoldDB" id="A0A1R1AHC5"/>
<name>A0A1R1AHC5_PAELA</name>
<dbReference type="Proteomes" id="UP000187074">
    <property type="component" value="Unassembled WGS sequence"/>
</dbReference>
<dbReference type="OrthoDB" id="9255658at2"/>
<proteinExistence type="predicted"/>
<dbReference type="EMBL" id="MRTF01000026">
    <property type="protein sequence ID" value="OME84941.1"/>
    <property type="molecule type" value="Genomic_DNA"/>
</dbReference>
<reference evidence="1 2" key="1">
    <citation type="submission" date="2016-11" db="EMBL/GenBank/DDBJ databases">
        <title>Paenibacillus species isolates.</title>
        <authorList>
            <person name="Beno S.M."/>
        </authorList>
    </citation>
    <scope>NUCLEOTIDE SEQUENCE [LARGE SCALE GENOMIC DNA]</scope>
    <source>
        <strain evidence="1 2">FSL F4-0100</strain>
    </source>
</reference>
<evidence type="ECO:0000313" key="1">
    <source>
        <dbReference type="EMBL" id="OME84941.1"/>
    </source>
</evidence>
<accession>A0A1R1AHC5</accession>
<dbReference type="RefSeq" id="WP_076326628.1">
    <property type="nucleotide sequence ID" value="NZ_JBCMZZ010000030.1"/>
</dbReference>
<gene>
    <name evidence="1" type="ORF">BK123_33625</name>
</gene>
<sequence>MKVITLCGSTKFKKEFEQANRYLTLKGNIVISLAFFEQSEGIEITKEQAELFGKIHFCKIDMSDEIFVIDVGGYIGSSTRKEIEYAIENRKIVKFYSKSELVKHDKTNDLILE</sequence>
<organism evidence="1 2">
    <name type="scientific">Paenibacillus lautus</name>
    <name type="common">Bacillus lautus</name>
    <dbReference type="NCBI Taxonomy" id="1401"/>
    <lineage>
        <taxon>Bacteria</taxon>
        <taxon>Bacillati</taxon>
        <taxon>Bacillota</taxon>
        <taxon>Bacilli</taxon>
        <taxon>Bacillales</taxon>
        <taxon>Paenibacillaceae</taxon>
        <taxon>Paenibacillus</taxon>
    </lineage>
</organism>
<evidence type="ECO:0000313" key="2">
    <source>
        <dbReference type="Proteomes" id="UP000187074"/>
    </source>
</evidence>
<comment type="caution">
    <text evidence="1">The sequence shown here is derived from an EMBL/GenBank/DDBJ whole genome shotgun (WGS) entry which is preliminary data.</text>
</comment>
<protein>
    <submittedName>
        <fullName evidence="1">Uncharacterized protein</fullName>
    </submittedName>
</protein>
<dbReference type="STRING" id="1401.BK123_33625"/>